<dbReference type="Proteomes" id="UP001482231">
    <property type="component" value="Unassembled WGS sequence"/>
</dbReference>
<feature type="transmembrane region" description="Helical" evidence="2">
    <location>
        <begin position="54"/>
        <end position="75"/>
    </location>
</feature>
<dbReference type="InterPro" id="IPR007686">
    <property type="entry name" value="YutG/PgpA"/>
</dbReference>
<gene>
    <name evidence="4" type="ORF">V6E02_08180</name>
</gene>
<comment type="subcellular location">
    <subcellularLocation>
        <location evidence="1">Cell inner membrane</location>
        <topology evidence="1">Multi-pass membrane protein</topology>
    </subcellularLocation>
</comment>
<keyword evidence="1" id="KW-1208">Phospholipid metabolism</keyword>
<evidence type="ECO:0000313" key="5">
    <source>
        <dbReference type="Proteomes" id="UP001482231"/>
    </source>
</evidence>
<evidence type="ECO:0000259" key="3">
    <source>
        <dbReference type="Pfam" id="PF04608"/>
    </source>
</evidence>
<feature type="transmembrane region" description="Helical" evidence="2">
    <location>
        <begin position="20"/>
        <end position="47"/>
    </location>
</feature>
<keyword evidence="1 2" id="KW-0472">Membrane</keyword>
<dbReference type="InterPro" id="IPR026037">
    <property type="entry name" value="PgpA"/>
</dbReference>
<dbReference type="SUPFAM" id="SSF101307">
    <property type="entry name" value="YutG-like"/>
    <property type="match status" value="1"/>
</dbReference>
<feature type="domain" description="YutG/PgpA" evidence="3">
    <location>
        <begin position="18"/>
        <end position="157"/>
    </location>
</feature>
<evidence type="ECO:0000313" key="4">
    <source>
        <dbReference type="EMBL" id="MEO1767187.1"/>
    </source>
</evidence>
<dbReference type="EMBL" id="JBAJEX010000005">
    <property type="protein sequence ID" value="MEO1767187.1"/>
    <property type="molecule type" value="Genomic_DNA"/>
</dbReference>
<dbReference type="CDD" id="cd06971">
    <property type="entry name" value="PgpA"/>
    <property type="match status" value="1"/>
</dbReference>
<dbReference type="RefSeq" id="WP_347308297.1">
    <property type="nucleotide sequence ID" value="NZ_JBAJEX010000005.1"/>
</dbReference>
<keyword evidence="1" id="KW-0443">Lipid metabolism</keyword>
<protein>
    <recommendedName>
        <fullName evidence="1">Phosphatidylglycerophosphatase A</fullName>
        <ecNumber evidence="1">3.1.3.27</ecNumber>
    </recommendedName>
    <alternativeName>
        <fullName evidence="1">Phosphatidylglycerolphosphate phosphatase A</fullName>
    </alternativeName>
</protein>
<comment type="function">
    <text evidence="1">Lipid phosphatase which dephosphorylates phosphatidylglycerophosphate (PGP) to phosphatidylglycerol (PG).</text>
</comment>
<dbReference type="PIRSF" id="PIRSF006162">
    <property type="entry name" value="PgpA"/>
    <property type="match status" value="1"/>
</dbReference>
<dbReference type="PANTHER" id="PTHR36305:SF1">
    <property type="entry name" value="PHOSPHATIDYLGLYCEROPHOSPHATASE A"/>
    <property type="match status" value="1"/>
</dbReference>
<keyword evidence="5" id="KW-1185">Reference proteome</keyword>
<keyword evidence="1" id="KW-1003">Cell membrane</keyword>
<evidence type="ECO:0000256" key="2">
    <source>
        <dbReference type="SAM" id="Phobius"/>
    </source>
</evidence>
<feature type="transmembrane region" description="Helical" evidence="2">
    <location>
        <begin position="139"/>
        <end position="162"/>
    </location>
</feature>
<dbReference type="PANTHER" id="PTHR36305">
    <property type="entry name" value="PHOSPHATIDYLGLYCEROPHOSPHATASE A"/>
    <property type="match status" value="1"/>
</dbReference>
<keyword evidence="1" id="KW-0442">Lipid degradation</keyword>
<dbReference type="EC" id="3.1.3.27" evidence="1"/>
<comment type="pathway">
    <text evidence="1">Phospholipid metabolism; phosphatidylglycerol biosynthesis; phosphatidylglycerol from CDP-diacylglycerol: step 2/2.</text>
</comment>
<proteinExistence type="predicted"/>
<accession>A0ABV0EHA1</accession>
<sequence>MTTSPDLRYVLGHPLRFIAFGFGSGLSPVAPGTVGTLVGFPLFWLILQASPTPPVFFGLLASLFLLGVVACARVGREVGVADYGGIVWDEVIAFLLILWFTPFSVAGWTIAFFVFRVFDVWKPFPIRYFDQRFKNGFGVMFDDLLAAIYSVITIKVLFGVLYG</sequence>
<organism evidence="4 5">
    <name type="scientific">Thiobacter aerophilum</name>
    <dbReference type="NCBI Taxonomy" id="3121275"/>
    <lineage>
        <taxon>Bacteria</taxon>
        <taxon>Pseudomonadati</taxon>
        <taxon>Pseudomonadota</taxon>
        <taxon>Betaproteobacteria</taxon>
        <taxon>Burkholderiales</taxon>
        <taxon>Thiobacteraceae</taxon>
        <taxon>Thiobacter</taxon>
    </lineage>
</organism>
<keyword evidence="2" id="KW-1133">Transmembrane helix</keyword>
<keyword evidence="1" id="KW-0378">Hydrolase</keyword>
<keyword evidence="1" id="KW-0595">Phospholipid degradation</keyword>
<comment type="catalytic activity">
    <reaction evidence="1">
        <text>a 1,2-diacyl-sn-glycero-3-phospho-(1'-sn-glycero-3'-phosphate) + H2O = a 1,2-diacyl-sn-glycero-3-phospho-(1'-sn-glycerol) + phosphate</text>
        <dbReference type="Rhea" id="RHEA:33751"/>
        <dbReference type="ChEBI" id="CHEBI:15377"/>
        <dbReference type="ChEBI" id="CHEBI:43474"/>
        <dbReference type="ChEBI" id="CHEBI:60110"/>
        <dbReference type="ChEBI" id="CHEBI:64716"/>
        <dbReference type="EC" id="3.1.3.27"/>
    </reaction>
</comment>
<evidence type="ECO:0000256" key="1">
    <source>
        <dbReference type="PIRNR" id="PIRNR006162"/>
    </source>
</evidence>
<name>A0ABV0EHA1_9BURK</name>
<keyword evidence="1" id="KW-0997">Cell inner membrane</keyword>
<dbReference type="InterPro" id="IPR036681">
    <property type="entry name" value="PgpA-like_sf"/>
</dbReference>
<reference evidence="4 5" key="1">
    <citation type="submission" date="2024-02" db="EMBL/GenBank/DDBJ databases">
        <title>New thermophilic sulfur-oxidizing bacteria from a hot springs of the Uzon caldera (Kamchatka, Russia).</title>
        <authorList>
            <person name="Dukat A.M."/>
            <person name="Elcheninov A.G."/>
            <person name="Frolov E.N."/>
        </authorList>
    </citation>
    <scope>NUCLEOTIDE SEQUENCE [LARGE SCALE GENOMIC DNA]</scope>
    <source>
        <strain evidence="4 5">AK1</strain>
    </source>
</reference>
<keyword evidence="1 2" id="KW-0812">Transmembrane</keyword>
<keyword evidence="1" id="KW-0460">Magnesium</keyword>
<comment type="cofactor">
    <cofactor evidence="1">
        <name>Mg(2+)</name>
        <dbReference type="ChEBI" id="CHEBI:18420"/>
    </cofactor>
</comment>
<feature type="transmembrane region" description="Helical" evidence="2">
    <location>
        <begin position="91"/>
        <end position="118"/>
    </location>
</feature>
<comment type="caution">
    <text evidence="4">The sequence shown here is derived from an EMBL/GenBank/DDBJ whole genome shotgun (WGS) entry which is preliminary data.</text>
</comment>
<keyword evidence="1" id="KW-0479">Metal-binding</keyword>
<dbReference type="Pfam" id="PF04608">
    <property type="entry name" value="PgpA"/>
    <property type="match status" value="1"/>
</dbReference>